<dbReference type="SMART" id="SM00244">
    <property type="entry name" value="PHB"/>
    <property type="match status" value="1"/>
</dbReference>
<proteinExistence type="inferred from homology"/>
<keyword evidence="4 7" id="KW-1133">Transmembrane helix</keyword>
<dbReference type="PRINTS" id="PR00721">
    <property type="entry name" value="STOMATIN"/>
</dbReference>
<keyword evidence="3 7" id="KW-0812">Transmembrane</keyword>
<dbReference type="PANTHER" id="PTHR43327:SF10">
    <property type="entry name" value="STOMATIN-LIKE PROTEIN 2, MITOCHONDRIAL"/>
    <property type="match status" value="1"/>
</dbReference>
<keyword evidence="6" id="KW-0175">Coiled coil</keyword>
<dbReference type="InterPro" id="IPR050710">
    <property type="entry name" value="Band7/mec-2_domain"/>
</dbReference>
<evidence type="ECO:0000256" key="7">
    <source>
        <dbReference type="SAM" id="Phobius"/>
    </source>
</evidence>
<evidence type="ECO:0000256" key="3">
    <source>
        <dbReference type="ARBA" id="ARBA00022692"/>
    </source>
</evidence>
<dbReference type="InterPro" id="IPR001972">
    <property type="entry name" value="Stomatin_HflK_fam"/>
</dbReference>
<dbReference type="GO" id="GO:0098552">
    <property type="term" value="C:side of membrane"/>
    <property type="evidence" value="ECO:0007669"/>
    <property type="project" value="UniProtKB-ARBA"/>
</dbReference>
<gene>
    <name evidence="9" type="ordered locus">Slip_1499</name>
</gene>
<dbReference type="CDD" id="cd08829">
    <property type="entry name" value="SPFH_paraslipin"/>
    <property type="match status" value="1"/>
</dbReference>
<evidence type="ECO:0000313" key="9">
    <source>
        <dbReference type="EMBL" id="ADI02262.1"/>
    </source>
</evidence>
<dbReference type="KEGG" id="slp:Slip_1499"/>
<dbReference type="InterPro" id="IPR036013">
    <property type="entry name" value="Band_7/SPFH_dom_sf"/>
</dbReference>
<protein>
    <submittedName>
        <fullName evidence="9">Band 7 protein</fullName>
    </submittedName>
</protein>
<feature type="coiled-coil region" evidence="6">
    <location>
        <begin position="168"/>
        <end position="228"/>
    </location>
</feature>
<sequence>MEVISWILLIFVLVILFRSIKIIRQSTVGIIERLGKFHGKAEQGINIVIPFIDRFRAIVDLREQVVDFPPQPVITRDNVTMQIDTVVYYQVTDPFRYVYEIANPIAAIENLTATTLRNIVGELELDHTLTSRDIVNTKLRQVLDEATDKWGIKVNRVELKNILPPADIQQAMEKQMRAEREKREAILRAEGQKTAAILTAEGEKQATILQAEAKREAAIREAEGIKESTILKAEGEAQAILKVQQAFADSLKMIKEAGADEKVLALKSLETLKELGYGNATKIIIPSELSGLGGVFAALKETVSKDCGPSSA</sequence>
<keyword evidence="10" id="KW-1185">Reference proteome</keyword>
<evidence type="ECO:0000259" key="8">
    <source>
        <dbReference type="SMART" id="SM00244"/>
    </source>
</evidence>
<dbReference type="eggNOG" id="COG0330">
    <property type="taxonomic scope" value="Bacteria"/>
</dbReference>
<evidence type="ECO:0000313" key="10">
    <source>
        <dbReference type="Proteomes" id="UP000000378"/>
    </source>
</evidence>
<dbReference type="Pfam" id="PF01145">
    <property type="entry name" value="Band_7"/>
    <property type="match status" value="1"/>
</dbReference>
<keyword evidence="5 7" id="KW-0472">Membrane</keyword>
<dbReference type="EMBL" id="CP002048">
    <property type="protein sequence ID" value="ADI02262.1"/>
    <property type="molecule type" value="Genomic_DNA"/>
</dbReference>
<evidence type="ECO:0000256" key="2">
    <source>
        <dbReference type="ARBA" id="ARBA00008164"/>
    </source>
</evidence>
<dbReference type="SUPFAM" id="SSF117892">
    <property type="entry name" value="Band 7/SPFH domain"/>
    <property type="match status" value="1"/>
</dbReference>
<evidence type="ECO:0000256" key="5">
    <source>
        <dbReference type="ARBA" id="ARBA00023136"/>
    </source>
</evidence>
<reference evidence="9 10" key="2">
    <citation type="journal article" date="2010" name="Stand. Genomic Sci.">
        <title>Complete genome sequence of Syntrophothermus lipocalidus type strain (TGB-C1).</title>
        <authorList>
            <person name="Djao O.D."/>
            <person name="Zhang X."/>
            <person name="Lucas S."/>
            <person name="Lapidus A."/>
            <person name="Del Rio T.G."/>
            <person name="Nolan M."/>
            <person name="Tice H."/>
            <person name="Cheng J.F."/>
            <person name="Han C."/>
            <person name="Tapia R."/>
            <person name="Goodwin L."/>
            <person name="Pitluck S."/>
            <person name="Liolios K."/>
            <person name="Ivanova N."/>
            <person name="Mavromatis K."/>
            <person name="Mikhailova N."/>
            <person name="Ovchinnikova G."/>
            <person name="Pati A."/>
            <person name="Brambilla E."/>
            <person name="Chen A."/>
            <person name="Palaniappan K."/>
            <person name="Land M."/>
            <person name="Hauser L."/>
            <person name="Chang Y.J."/>
            <person name="Jeffries C.D."/>
            <person name="Rohde M."/>
            <person name="Sikorski J."/>
            <person name="Spring S."/>
            <person name="Goker M."/>
            <person name="Detter J.C."/>
            <person name="Woyke T."/>
            <person name="Bristow J."/>
            <person name="Eisen J.A."/>
            <person name="Markowitz V."/>
            <person name="Hugenholtz P."/>
            <person name="Kyrpides N.C."/>
            <person name="Klenk H.P."/>
        </authorList>
    </citation>
    <scope>NUCLEOTIDE SEQUENCE [LARGE SCALE GENOMIC DNA]</scope>
    <source>
        <strain evidence="10">DSM 12680 / TGB-C1</strain>
    </source>
</reference>
<organism evidence="9 10">
    <name type="scientific">Syntrophothermus lipocalidus (strain DSM 12680 / TGB-C1)</name>
    <dbReference type="NCBI Taxonomy" id="643648"/>
    <lineage>
        <taxon>Bacteria</taxon>
        <taxon>Bacillati</taxon>
        <taxon>Bacillota</taxon>
        <taxon>Clostridia</taxon>
        <taxon>Eubacteriales</taxon>
        <taxon>Syntrophomonadaceae</taxon>
        <taxon>Syntrophothermus</taxon>
    </lineage>
</organism>
<dbReference type="HOGENOM" id="CLU_024949_2_1_9"/>
<name>D7CNH7_SYNLT</name>
<evidence type="ECO:0000256" key="4">
    <source>
        <dbReference type="ARBA" id="ARBA00022989"/>
    </source>
</evidence>
<accession>D7CNH7</accession>
<dbReference type="GO" id="GO:0005886">
    <property type="term" value="C:plasma membrane"/>
    <property type="evidence" value="ECO:0007669"/>
    <property type="project" value="UniProtKB-ARBA"/>
</dbReference>
<dbReference type="OrthoDB" id="9809197at2"/>
<evidence type="ECO:0000256" key="1">
    <source>
        <dbReference type="ARBA" id="ARBA00004167"/>
    </source>
</evidence>
<dbReference type="FunFam" id="3.30.479.30:FF:000004">
    <property type="entry name" value="Putative membrane protease family, stomatin"/>
    <property type="match status" value="1"/>
</dbReference>
<dbReference type="RefSeq" id="WP_013175664.1">
    <property type="nucleotide sequence ID" value="NC_014220.1"/>
</dbReference>
<dbReference type="Gene3D" id="3.30.479.30">
    <property type="entry name" value="Band 7 domain"/>
    <property type="match status" value="1"/>
</dbReference>
<reference evidence="10" key="1">
    <citation type="journal article" date="2010" name="Stand. Genomic Sci.">
        <title>Complete genome sequence of Syntrophothermus lipocalidus type strain (TGB-C1T).</title>
        <authorList>
            <consortium name="US DOE Joint Genome Institute (JGI-PGF)"/>
            <person name="Djao O."/>
            <person name="Zhang X."/>
            <person name="Lucas S."/>
            <person name="Lapidus A."/>
            <person name="Glavina Del Rio T."/>
            <person name="Nolan M."/>
            <person name="Tice H."/>
            <person name="Cheng J."/>
            <person name="Han C."/>
            <person name="Tapia R."/>
            <person name="Goodwin L."/>
            <person name="Pitluck S."/>
            <person name="Liolios K."/>
            <person name="Ivanova N."/>
            <person name="Mavromatis K."/>
            <person name="Mikhailova N."/>
            <person name="Ovchinnikova G."/>
            <person name="Pati A."/>
            <person name="Brambilla E."/>
            <person name="Chen A."/>
            <person name="Palaniappan K."/>
            <person name="Land M."/>
            <person name="Hauser L."/>
            <person name="Chang Y."/>
            <person name="Jeffries C."/>
            <person name="Rohde M."/>
            <person name="Sikorski J."/>
            <person name="Spring S."/>
            <person name="Goker M."/>
            <person name="Detter J."/>
            <person name="Woyke T."/>
            <person name="Bristow J."/>
            <person name="Eisen J."/>
            <person name="Markowitz V."/>
            <person name="Hugenholtz P."/>
            <person name="Kyrpides N."/>
            <person name="Klenk H."/>
        </authorList>
    </citation>
    <scope>NUCLEOTIDE SEQUENCE [LARGE SCALE GENOMIC DNA]</scope>
    <source>
        <strain evidence="10">DSM 12680 / TGB-C1</strain>
    </source>
</reference>
<dbReference type="InterPro" id="IPR001107">
    <property type="entry name" value="Band_7"/>
</dbReference>
<dbReference type="AlphaFoldDB" id="D7CNH7"/>
<comment type="subcellular location">
    <subcellularLocation>
        <location evidence="1">Membrane</location>
        <topology evidence="1">Single-pass membrane protein</topology>
    </subcellularLocation>
</comment>
<comment type="similarity">
    <text evidence="2">Belongs to the band 7/mec-2 family.</text>
</comment>
<evidence type="ECO:0000256" key="6">
    <source>
        <dbReference type="SAM" id="Coils"/>
    </source>
</evidence>
<dbReference type="InterPro" id="IPR018080">
    <property type="entry name" value="Band_7/stomatin-like_CS"/>
</dbReference>
<dbReference type="PANTHER" id="PTHR43327">
    <property type="entry name" value="STOMATIN-LIKE PROTEIN 2, MITOCHONDRIAL"/>
    <property type="match status" value="1"/>
</dbReference>
<dbReference type="STRING" id="643648.Slip_1499"/>
<dbReference type="Proteomes" id="UP000000378">
    <property type="component" value="Chromosome"/>
</dbReference>
<dbReference type="PROSITE" id="PS01270">
    <property type="entry name" value="BAND_7"/>
    <property type="match status" value="1"/>
</dbReference>
<feature type="transmembrane region" description="Helical" evidence="7">
    <location>
        <begin position="6"/>
        <end position="23"/>
    </location>
</feature>
<feature type="domain" description="Band 7" evidence="8">
    <location>
        <begin position="18"/>
        <end position="176"/>
    </location>
</feature>